<protein>
    <submittedName>
        <fullName evidence="1">Uncharacterized protein</fullName>
    </submittedName>
</protein>
<accession>A0A921QNE1</accession>
<sequence length="74" mass="8736">MLQHGRAVAMSGRSLGIWQAFLAYLAQTHRDRGNKLGLNHMLKSWLFHPPTLKRLFEVQENRRDLCWNRSHLLL</sequence>
<proteinExistence type="predicted"/>
<dbReference type="EMBL" id="CM027686">
    <property type="protein sequence ID" value="KAG0524030.1"/>
    <property type="molecule type" value="Genomic_DNA"/>
</dbReference>
<reference evidence="1" key="1">
    <citation type="journal article" date="2019" name="BMC Genomics">
        <title>A new reference genome for Sorghum bicolor reveals high levels of sequence similarity between sweet and grain genotypes: implications for the genetics of sugar metabolism.</title>
        <authorList>
            <person name="Cooper E.A."/>
            <person name="Brenton Z.W."/>
            <person name="Flinn B.S."/>
            <person name="Jenkins J."/>
            <person name="Shu S."/>
            <person name="Flowers D."/>
            <person name="Luo F."/>
            <person name="Wang Y."/>
            <person name="Xia P."/>
            <person name="Barry K."/>
            <person name="Daum C."/>
            <person name="Lipzen A."/>
            <person name="Yoshinaga Y."/>
            <person name="Schmutz J."/>
            <person name="Saski C."/>
            <person name="Vermerris W."/>
            <person name="Kresovich S."/>
        </authorList>
    </citation>
    <scope>NUCLEOTIDE SEQUENCE</scope>
</reference>
<evidence type="ECO:0000313" key="1">
    <source>
        <dbReference type="EMBL" id="KAG0524030.1"/>
    </source>
</evidence>
<comment type="caution">
    <text evidence="1">The sequence shown here is derived from an EMBL/GenBank/DDBJ whole genome shotgun (WGS) entry which is preliminary data.</text>
</comment>
<name>A0A921QNE1_SORBI</name>
<dbReference type="Proteomes" id="UP000807115">
    <property type="component" value="Chromosome 7"/>
</dbReference>
<gene>
    <name evidence="1" type="ORF">BDA96_07G174700</name>
</gene>
<evidence type="ECO:0000313" key="2">
    <source>
        <dbReference type="Proteomes" id="UP000807115"/>
    </source>
</evidence>
<organism evidence="1 2">
    <name type="scientific">Sorghum bicolor</name>
    <name type="common">Sorghum</name>
    <name type="synonym">Sorghum vulgare</name>
    <dbReference type="NCBI Taxonomy" id="4558"/>
    <lineage>
        <taxon>Eukaryota</taxon>
        <taxon>Viridiplantae</taxon>
        <taxon>Streptophyta</taxon>
        <taxon>Embryophyta</taxon>
        <taxon>Tracheophyta</taxon>
        <taxon>Spermatophyta</taxon>
        <taxon>Magnoliopsida</taxon>
        <taxon>Liliopsida</taxon>
        <taxon>Poales</taxon>
        <taxon>Poaceae</taxon>
        <taxon>PACMAD clade</taxon>
        <taxon>Panicoideae</taxon>
        <taxon>Andropogonodae</taxon>
        <taxon>Andropogoneae</taxon>
        <taxon>Sorghinae</taxon>
        <taxon>Sorghum</taxon>
    </lineage>
</organism>
<reference evidence="1" key="2">
    <citation type="submission" date="2020-10" db="EMBL/GenBank/DDBJ databases">
        <authorList>
            <person name="Cooper E.A."/>
            <person name="Brenton Z.W."/>
            <person name="Flinn B.S."/>
            <person name="Jenkins J."/>
            <person name="Shu S."/>
            <person name="Flowers D."/>
            <person name="Luo F."/>
            <person name="Wang Y."/>
            <person name="Xia P."/>
            <person name="Barry K."/>
            <person name="Daum C."/>
            <person name="Lipzen A."/>
            <person name="Yoshinaga Y."/>
            <person name="Schmutz J."/>
            <person name="Saski C."/>
            <person name="Vermerris W."/>
            <person name="Kresovich S."/>
        </authorList>
    </citation>
    <scope>NUCLEOTIDE SEQUENCE</scope>
</reference>
<dbReference type="AlphaFoldDB" id="A0A921QNE1"/>